<dbReference type="InterPro" id="IPR027417">
    <property type="entry name" value="P-loop_NTPase"/>
</dbReference>
<dbReference type="EMBL" id="JH126402">
    <property type="protein sequence ID" value="EGX91977.1"/>
    <property type="molecule type" value="Genomic_DNA"/>
</dbReference>
<evidence type="ECO:0000256" key="4">
    <source>
        <dbReference type="ARBA" id="ARBA00022692"/>
    </source>
</evidence>
<reference evidence="13 14" key="1">
    <citation type="journal article" date="2011" name="Genome Biol.">
        <title>Genome sequence of the insect pathogenic fungus Cordyceps militaris, a valued traditional Chinese medicine.</title>
        <authorList>
            <person name="Zheng P."/>
            <person name="Xia Y."/>
            <person name="Xiao G."/>
            <person name="Xiong C."/>
            <person name="Hu X."/>
            <person name="Zhang S."/>
            <person name="Zheng H."/>
            <person name="Huang Y."/>
            <person name="Zhou Y."/>
            <person name="Wang S."/>
            <person name="Zhao G.P."/>
            <person name="Liu X."/>
            <person name="St Leger R.J."/>
            <person name="Wang C."/>
        </authorList>
    </citation>
    <scope>NUCLEOTIDE SEQUENCE [LARGE SCALE GENOMIC DNA]</scope>
    <source>
        <strain evidence="13 14">CM01</strain>
    </source>
</reference>
<keyword evidence="6" id="KW-0067">ATP-binding</keyword>
<dbReference type="Gene3D" id="3.40.50.300">
    <property type="entry name" value="P-loop containing nucleotide triphosphate hydrolases"/>
    <property type="match status" value="2"/>
</dbReference>
<dbReference type="PROSITE" id="PS50929">
    <property type="entry name" value="ABC_TM1F"/>
    <property type="match status" value="2"/>
</dbReference>
<evidence type="ECO:0000256" key="3">
    <source>
        <dbReference type="ARBA" id="ARBA00022475"/>
    </source>
</evidence>
<evidence type="ECO:0000259" key="11">
    <source>
        <dbReference type="PROSITE" id="PS50893"/>
    </source>
</evidence>
<dbReference type="InterPro" id="IPR044726">
    <property type="entry name" value="ABCC_6TM_D2"/>
</dbReference>
<feature type="transmembrane region" description="Helical" evidence="10">
    <location>
        <begin position="578"/>
        <end position="596"/>
    </location>
</feature>
<dbReference type="Pfam" id="PF00005">
    <property type="entry name" value="ABC_tran"/>
    <property type="match status" value="2"/>
</dbReference>
<evidence type="ECO:0000256" key="8">
    <source>
        <dbReference type="ARBA" id="ARBA00023136"/>
    </source>
</evidence>
<evidence type="ECO:0000256" key="7">
    <source>
        <dbReference type="ARBA" id="ARBA00022989"/>
    </source>
</evidence>
<feature type="transmembrane region" description="Helical" evidence="10">
    <location>
        <begin position="994"/>
        <end position="1015"/>
    </location>
</feature>
<dbReference type="InParanoid" id="G3JIY3"/>
<dbReference type="eggNOG" id="KOG0054">
    <property type="taxonomic scope" value="Eukaryota"/>
</dbReference>
<proteinExistence type="predicted"/>
<dbReference type="InterPro" id="IPR017871">
    <property type="entry name" value="ABC_transporter-like_CS"/>
</dbReference>
<evidence type="ECO:0000313" key="14">
    <source>
        <dbReference type="Proteomes" id="UP000001610"/>
    </source>
</evidence>
<sequence>MSPFARSSTYRLRTAAAADGLILSWPDQIGAQNKVAMVGASSAYSASADLLESQRRSSLAVLSAHRVLFLKERRRQKFPSSAGPGHGDVALSGAQPSPPPRRPVIIRNGTMILDGLLFSALQPFEGSSQPRSTNIRTTSHTYGGISISPNFAIMLPSVHAMAAAALACAVLTLGAPSCMPTEQPNSKRARAAHSPYSLYRSSELANKSLPSVAIRSGRSYFLRSELDAVGSLAAAAAGVKLLLIALREISKKSLLIDDELRSEIGPEATSGFLCKALFLFARRMLAVGFRTRILNEHLNRLGPEFSPQLLHKQLTTRWRPRPHGPTPRHSLARACLKAWRRSFLDSILCRLALTVCNFSQPFILSRIIGFIGHRDEEPLQTQTRTQYGLLGASAIAFYGIAFSRAVFAHGMNRFVTRLRGGLISLILHKEHKLVEAEARKAAAETLMSADIDGIATGVPRCLEIPIGMVEIGLGIYMLSSFTGLSALVVIAPMTSTTIAAYIIGLRLASLFSAWNKSIETRIAKTSRILSQITGIKTLGLGPTVAVFLQQLRIDEIETSKAFRQLQALSMVPNMLGDLITPLVVIAAALFGTAFGGKMEAVKVFPILTVVSLIQRPLLSVLQSFSTVSSMLACFSRIQSYLCLPDWKDCRAASTWTPSTEECSPSTPQQPNNSMIYFDNADLAPYGTTEALLRGVSFRISPGSITAVIGLTGCGKSTLLRGVLGAVEVLAGSIKVNTSDVAYCGQVVWLRNTSIRENITGHLPYDSAKFARVIRACFLEDDLQWLPGGEDYIVGTNGANLSGGQRQRVAIARTAYSECAVIVLDDAFSSLDSETAVTLLYQLCGKRGLFRQAGCTALIATYLPACLDLADQAIYIDGLGNATLKSMQQLSQYTGLLAAALSTVNTNASAVQETRDLANLRRSLDASRPASSDANDDAVRQRGSLSLYAIFIHPIGWISAALYAVLLTFSAGTEVMPEIYIRIWIDVDPTNESFFAGYTLLIATACLTALLQYWLLYTQLCPRASASLHKDIVRATLGSTLCFVSTTKTGTLVNLFSQDMTLISRDLPAALLAVLYAASNAVSNIGIVLSGATYLSCVVPALLLALYFIQRYYLRTSRQVRLIDLEMKSPLYTYFEETAAGLMHIQAFKWEEKNIERGLTLLQDSQKPYYALLTIQQWLRLVLGLLNASLGTLLVALSLFSRHGSSQSAIGLAFMGLIFVSASLELTIDAWTRLETSSGALSRISQFRERTPQEPRQSRDKLPENWPSLGQVEFINVSAYYSDDPAAPPALDNISLAVYPGQRIGIAGRSGGGKSTLLLTMLGFLAYKGRLEIDGVDVASVSRDELRSRLVTITQDQIVFDASVRTNLLPFAMNDAAGGGGGGGAPGDEKAAAQKDAALERLLKDLRIWAPLTGKGGLDAMMHEVGYSKGQRQLLCIARAILRQRETGSRVVLVDEATSSVDSSTEATAHRVMRDNFRGCTVLTVAHRQSSLAHVDAVVRLHRGVLLGSAQERTESDSSDEEV</sequence>
<dbReference type="PROSITE" id="PS50893">
    <property type="entry name" value="ABC_TRANSPORTER_2"/>
    <property type="match status" value="2"/>
</dbReference>
<dbReference type="OrthoDB" id="4869438at2759"/>
<feature type="domain" description="ABC transmembrane type-1" evidence="12">
    <location>
        <begin position="346"/>
        <end position="629"/>
    </location>
</feature>
<evidence type="ECO:0000256" key="5">
    <source>
        <dbReference type="ARBA" id="ARBA00022741"/>
    </source>
</evidence>
<keyword evidence="4 10" id="KW-0812">Transmembrane</keyword>
<dbReference type="GO" id="GO:0005886">
    <property type="term" value="C:plasma membrane"/>
    <property type="evidence" value="ECO:0007669"/>
    <property type="project" value="UniProtKB-SubCell"/>
</dbReference>
<evidence type="ECO:0000256" key="9">
    <source>
        <dbReference type="SAM" id="MobiDB-lite"/>
    </source>
</evidence>
<accession>G3JIY3</accession>
<evidence type="ECO:0000259" key="12">
    <source>
        <dbReference type="PROSITE" id="PS50929"/>
    </source>
</evidence>
<feature type="region of interest" description="Disordered" evidence="9">
    <location>
        <begin position="78"/>
        <end position="100"/>
    </location>
</feature>
<dbReference type="InterPro" id="IPR050173">
    <property type="entry name" value="ABC_transporter_C-like"/>
</dbReference>
<dbReference type="GeneID" id="18168152"/>
<dbReference type="GO" id="GO:0005524">
    <property type="term" value="F:ATP binding"/>
    <property type="evidence" value="ECO:0007669"/>
    <property type="project" value="UniProtKB-KW"/>
</dbReference>
<dbReference type="Pfam" id="PF00664">
    <property type="entry name" value="ABC_membrane"/>
    <property type="match status" value="2"/>
</dbReference>
<dbReference type="InterPro" id="IPR036640">
    <property type="entry name" value="ABC1_TM_sf"/>
</dbReference>
<feature type="transmembrane region" description="Helical" evidence="10">
    <location>
        <begin position="388"/>
        <end position="407"/>
    </location>
</feature>
<evidence type="ECO:0000256" key="2">
    <source>
        <dbReference type="ARBA" id="ARBA00022448"/>
    </source>
</evidence>
<dbReference type="SUPFAM" id="SSF90123">
    <property type="entry name" value="ABC transporter transmembrane region"/>
    <property type="match status" value="2"/>
</dbReference>
<name>G3JIY3_CORMM</name>
<evidence type="ECO:0000256" key="1">
    <source>
        <dbReference type="ARBA" id="ARBA00004651"/>
    </source>
</evidence>
<keyword evidence="5" id="KW-0547">Nucleotide-binding</keyword>
<dbReference type="GO" id="GO:0140359">
    <property type="term" value="F:ABC-type transporter activity"/>
    <property type="evidence" value="ECO:0007669"/>
    <property type="project" value="InterPro"/>
</dbReference>
<dbReference type="OMA" id="CLEIPIG"/>
<dbReference type="SMART" id="SM00382">
    <property type="entry name" value="AAA"/>
    <property type="match status" value="2"/>
</dbReference>
<dbReference type="Proteomes" id="UP000001610">
    <property type="component" value="Unassembled WGS sequence"/>
</dbReference>
<dbReference type="PANTHER" id="PTHR24223">
    <property type="entry name" value="ATP-BINDING CASSETTE SUB-FAMILY C"/>
    <property type="match status" value="1"/>
</dbReference>
<feature type="domain" description="ABC transporter" evidence="11">
    <location>
        <begin position="677"/>
        <end position="902"/>
    </location>
</feature>
<dbReference type="PROSITE" id="PS00211">
    <property type="entry name" value="ABC_TRANSPORTER_1"/>
    <property type="match status" value="2"/>
</dbReference>
<gene>
    <name evidence="13" type="ORF">CCM_06137</name>
</gene>
<dbReference type="Gene3D" id="1.20.1560.10">
    <property type="entry name" value="ABC transporter type 1, transmembrane domain"/>
    <property type="match status" value="2"/>
</dbReference>
<keyword evidence="8 10" id="KW-0472">Membrane</keyword>
<feature type="domain" description="ABC transporter" evidence="11">
    <location>
        <begin position="1271"/>
        <end position="1522"/>
    </location>
</feature>
<dbReference type="CDD" id="cd18580">
    <property type="entry name" value="ABC_6TM_ABCC_D2"/>
    <property type="match status" value="1"/>
</dbReference>
<keyword evidence="14" id="KW-1185">Reference proteome</keyword>
<feature type="domain" description="ABC transmembrane type-1" evidence="12">
    <location>
        <begin position="960"/>
        <end position="1235"/>
    </location>
</feature>
<dbReference type="KEGG" id="cmt:CCM_06137"/>
<dbReference type="InterPro" id="IPR011527">
    <property type="entry name" value="ABC1_TM_dom"/>
</dbReference>
<evidence type="ECO:0000256" key="6">
    <source>
        <dbReference type="ARBA" id="ARBA00022840"/>
    </source>
</evidence>
<dbReference type="GO" id="GO:0016887">
    <property type="term" value="F:ATP hydrolysis activity"/>
    <property type="evidence" value="ECO:0007669"/>
    <property type="project" value="InterPro"/>
</dbReference>
<protein>
    <submittedName>
        <fullName evidence="13">Canalicular multispecific organic anion transporter 1</fullName>
    </submittedName>
</protein>
<comment type="subcellular location">
    <subcellularLocation>
        <location evidence="1">Cell membrane</location>
        <topology evidence="1">Multi-pass membrane protein</topology>
    </subcellularLocation>
</comment>
<evidence type="ECO:0000313" key="13">
    <source>
        <dbReference type="EMBL" id="EGX91977.1"/>
    </source>
</evidence>
<feature type="transmembrane region" description="Helical" evidence="10">
    <location>
        <begin position="1177"/>
        <end position="1199"/>
    </location>
</feature>
<feature type="transmembrane region" description="Helical" evidence="10">
    <location>
        <begin position="1084"/>
        <end position="1108"/>
    </location>
</feature>
<feature type="transmembrane region" description="Helical" evidence="10">
    <location>
        <begin position="944"/>
        <end position="965"/>
    </location>
</feature>
<dbReference type="InterPro" id="IPR003593">
    <property type="entry name" value="AAA+_ATPase"/>
</dbReference>
<evidence type="ECO:0000256" key="10">
    <source>
        <dbReference type="SAM" id="Phobius"/>
    </source>
</evidence>
<dbReference type="InterPro" id="IPR003439">
    <property type="entry name" value="ABC_transporter-like_ATP-bd"/>
</dbReference>
<feature type="transmembrane region" description="Helical" evidence="10">
    <location>
        <begin position="1205"/>
        <end position="1227"/>
    </location>
</feature>
<keyword evidence="3" id="KW-1003">Cell membrane</keyword>
<dbReference type="VEuPathDB" id="FungiDB:CCM_06137"/>
<keyword evidence="7 10" id="KW-1133">Transmembrane helix</keyword>
<organism evidence="13 14">
    <name type="scientific">Cordyceps militaris (strain CM01)</name>
    <name type="common">Caterpillar fungus</name>
    <dbReference type="NCBI Taxonomy" id="983644"/>
    <lineage>
        <taxon>Eukaryota</taxon>
        <taxon>Fungi</taxon>
        <taxon>Dikarya</taxon>
        <taxon>Ascomycota</taxon>
        <taxon>Pezizomycotina</taxon>
        <taxon>Sordariomycetes</taxon>
        <taxon>Hypocreomycetidae</taxon>
        <taxon>Hypocreales</taxon>
        <taxon>Cordycipitaceae</taxon>
        <taxon>Cordyceps</taxon>
    </lineage>
</organism>
<keyword evidence="2" id="KW-0813">Transport</keyword>
<dbReference type="SUPFAM" id="SSF52540">
    <property type="entry name" value="P-loop containing nucleoside triphosphate hydrolases"/>
    <property type="match status" value="2"/>
</dbReference>
<dbReference type="RefSeq" id="XP_006671341.1">
    <property type="nucleotide sequence ID" value="XM_006671278.1"/>
</dbReference>
<dbReference type="PANTHER" id="PTHR24223:SF399">
    <property type="entry name" value="ABC TRANSPORTER ATNG"/>
    <property type="match status" value="1"/>
</dbReference>
<dbReference type="HOGENOM" id="CLU_000604_27_5_1"/>